<proteinExistence type="predicted"/>
<gene>
    <name evidence="2" type="ORF">GCM10009544_01430</name>
</gene>
<keyword evidence="3" id="KW-1185">Reference proteome</keyword>
<evidence type="ECO:0000313" key="3">
    <source>
        <dbReference type="Proteomes" id="UP001499895"/>
    </source>
</evidence>
<sequence>MRTSSTVRPRPAANYTSCAAVTSAGPTGEGDFFISAQSDGLGGPNCGTPPGEEH</sequence>
<comment type="caution">
    <text evidence="2">The sequence shown here is derived from an EMBL/GenBank/DDBJ whole genome shotgun (WGS) entry which is preliminary data.</text>
</comment>
<dbReference type="EMBL" id="BAAAHB010000001">
    <property type="protein sequence ID" value="GAA0442422.1"/>
    <property type="molecule type" value="Genomic_DNA"/>
</dbReference>
<evidence type="ECO:0000313" key="2">
    <source>
        <dbReference type="EMBL" id="GAA0442422.1"/>
    </source>
</evidence>
<protein>
    <submittedName>
        <fullName evidence="2">Uncharacterized protein</fullName>
    </submittedName>
</protein>
<organism evidence="2 3">
    <name type="scientific">Streptomyces stramineus</name>
    <dbReference type="NCBI Taxonomy" id="173861"/>
    <lineage>
        <taxon>Bacteria</taxon>
        <taxon>Bacillati</taxon>
        <taxon>Actinomycetota</taxon>
        <taxon>Actinomycetes</taxon>
        <taxon>Kitasatosporales</taxon>
        <taxon>Streptomycetaceae</taxon>
        <taxon>Streptomyces</taxon>
    </lineage>
</organism>
<feature type="region of interest" description="Disordered" evidence="1">
    <location>
        <begin position="26"/>
        <end position="54"/>
    </location>
</feature>
<accession>A0ABN0ZBW3</accession>
<dbReference type="RefSeq" id="WP_344083743.1">
    <property type="nucleotide sequence ID" value="NZ_BAAAHB010000001.1"/>
</dbReference>
<reference evidence="2 3" key="1">
    <citation type="journal article" date="2019" name="Int. J. Syst. Evol. Microbiol.">
        <title>The Global Catalogue of Microorganisms (GCM) 10K type strain sequencing project: providing services to taxonomists for standard genome sequencing and annotation.</title>
        <authorList>
            <consortium name="The Broad Institute Genomics Platform"/>
            <consortium name="The Broad Institute Genome Sequencing Center for Infectious Disease"/>
            <person name="Wu L."/>
            <person name="Ma J."/>
        </authorList>
    </citation>
    <scope>NUCLEOTIDE SEQUENCE [LARGE SCALE GENOMIC DNA]</scope>
    <source>
        <strain evidence="2 3">JCM 10649</strain>
    </source>
</reference>
<evidence type="ECO:0000256" key="1">
    <source>
        <dbReference type="SAM" id="MobiDB-lite"/>
    </source>
</evidence>
<dbReference type="Proteomes" id="UP001499895">
    <property type="component" value="Unassembled WGS sequence"/>
</dbReference>
<name>A0ABN0ZBW3_9ACTN</name>